<dbReference type="EMBL" id="NTYF01000104">
    <property type="protein sequence ID" value="PER47350.1"/>
    <property type="molecule type" value="Genomic_DNA"/>
</dbReference>
<comment type="caution">
    <text evidence="1">The sequence shown here is derived from an EMBL/GenBank/DDBJ whole genome shotgun (WGS) entry which is preliminary data.</text>
</comment>
<sequence>MEEQIFNSMIQQGAFAALFVWMLFTTQKKNEQREEQYQKVIGKNQQVIEEQAKAFSSLSKDLSDVKQKILGNGDEK</sequence>
<dbReference type="RefSeq" id="WP_098223549.1">
    <property type="nucleotide sequence ID" value="NZ_NTVJ01000188.1"/>
</dbReference>
<reference evidence="1 2" key="1">
    <citation type="submission" date="2017-09" db="EMBL/GenBank/DDBJ databases">
        <title>Large-scale bioinformatics analysis of Bacillus genomes uncovers conserved roles of natural products in bacterial physiology.</title>
        <authorList>
            <consortium name="Agbiome Team Llc"/>
            <person name="Bleich R.M."/>
            <person name="Kirk G.J."/>
            <person name="Santa Maria K.C."/>
            <person name="Allen S.E."/>
            <person name="Farag S."/>
            <person name="Shank E.A."/>
            <person name="Bowers A."/>
        </authorList>
    </citation>
    <scope>NUCLEOTIDE SEQUENCE [LARGE SCALE GENOMIC DNA]</scope>
    <source>
        <strain evidence="1 2">AFS005140</strain>
    </source>
</reference>
<gene>
    <name evidence="1" type="ORF">CN495_24965</name>
</gene>
<dbReference type="Pfam" id="PF10960">
    <property type="entry name" value="Holin_BhlA"/>
    <property type="match status" value="1"/>
</dbReference>
<evidence type="ECO:0000313" key="2">
    <source>
        <dbReference type="Proteomes" id="UP000219897"/>
    </source>
</evidence>
<evidence type="ECO:0000313" key="1">
    <source>
        <dbReference type="EMBL" id="PER47350.1"/>
    </source>
</evidence>
<proteinExistence type="predicted"/>
<dbReference type="InterPro" id="IPR024405">
    <property type="entry name" value="Phage_BhlA/UviB"/>
</dbReference>
<organism evidence="1 2">
    <name type="scientific">Bacillus thuringiensis</name>
    <dbReference type="NCBI Taxonomy" id="1428"/>
    <lineage>
        <taxon>Bacteria</taxon>
        <taxon>Bacillati</taxon>
        <taxon>Bacillota</taxon>
        <taxon>Bacilli</taxon>
        <taxon>Bacillales</taxon>
        <taxon>Bacillaceae</taxon>
        <taxon>Bacillus</taxon>
        <taxon>Bacillus cereus group</taxon>
    </lineage>
</organism>
<dbReference type="AlphaFoldDB" id="A0ABD6S3U9"/>
<name>A0ABD6S3U9_BACTU</name>
<accession>A0ABD6S3U9</accession>
<protein>
    <submittedName>
        <fullName evidence="1">Bacteriocin biosynthesis protein</fullName>
    </submittedName>
</protein>
<dbReference type="Proteomes" id="UP000219897">
    <property type="component" value="Unassembled WGS sequence"/>
</dbReference>